<dbReference type="InterPro" id="IPR019489">
    <property type="entry name" value="Clp_ATPase_C"/>
</dbReference>
<keyword evidence="11" id="KW-1185">Reference proteome</keyword>
<dbReference type="GO" id="GO:0016887">
    <property type="term" value="F:ATP hydrolysis activity"/>
    <property type="evidence" value="ECO:0007669"/>
    <property type="project" value="InterPro"/>
</dbReference>
<comment type="subunit">
    <text evidence="7">A double ring-shaped homohexamer of HslV is capped on each side by a ring-shaped HslU homohexamer. The assembly of the HslU/HslV complex is dependent on binding of ATP.</text>
</comment>
<protein>
    <recommendedName>
        <fullName evidence="7">ATP-dependent protease ATPase subunit HslU</fullName>
    </recommendedName>
    <alternativeName>
        <fullName evidence="7">Unfoldase HslU</fullName>
    </alternativeName>
</protein>
<dbReference type="CDD" id="cd19498">
    <property type="entry name" value="RecA-like_HslU"/>
    <property type="match status" value="1"/>
</dbReference>
<dbReference type="PANTHER" id="PTHR48102">
    <property type="entry name" value="ATP-DEPENDENT CLP PROTEASE ATP-BINDING SUBUNIT CLPX-LIKE, MITOCHONDRIAL-RELATED"/>
    <property type="match status" value="1"/>
</dbReference>
<dbReference type="GO" id="GO:0009376">
    <property type="term" value="C:HslUV protease complex"/>
    <property type="evidence" value="ECO:0007669"/>
    <property type="project" value="UniProtKB-UniRule"/>
</dbReference>
<feature type="binding site" evidence="7">
    <location>
        <position position="382"/>
    </location>
    <ligand>
        <name>ATP</name>
        <dbReference type="ChEBI" id="CHEBI:30616"/>
    </ligand>
</feature>
<evidence type="ECO:0000256" key="1">
    <source>
        <dbReference type="ARBA" id="ARBA00004496"/>
    </source>
</evidence>
<feature type="domain" description="AAA+ ATPase" evidence="8">
    <location>
        <begin position="49"/>
        <end position="321"/>
    </location>
</feature>
<feature type="binding site" evidence="7">
    <location>
        <position position="310"/>
    </location>
    <ligand>
        <name>ATP</name>
        <dbReference type="ChEBI" id="CHEBI:30616"/>
    </ligand>
</feature>
<dbReference type="SMART" id="SM01086">
    <property type="entry name" value="ClpB_D2-small"/>
    <property type="match status" value="1"/>
</dbReference>
<name>A0A9X3Z7U2_9PROT</name>
<dbReference type="Pfam" id="PF00004">
    <property type="entry name" value="AAA"/>
    <property type="match status" value="1"/>
</dbReference>
<dbReference type="HAMAP" id="MF_00249">
    <property type="entry name" value="HslU"/>
    <property type="match status" value="1"/>
</dbReference>
<keyword evidence="5 7" id="KW-0067">ATP-binding</keyword>
<keyword evidence="3 7" id="KW-0963">Cytoplasm</keyword>
<dbReference type="SUPFAM" id="SSF52540">
    <property type="entry name" value="P-loop containing nucleoside triphosphate hydrolases"/>
    <property type="match status" value="1"/>
</dbReference>
<dbReference type="Gene3D" id="1.10.8.60">
    <property type="match status" value="1"/>
</dbReference>
<dbReference type="GO" id="GO:0043335">
    <property type="term" value="P:protein unfolding"/>
    <property type="evidence" value="ECO:0007669"/>
    <property type="project" value="UniProtKB-UniRule"/>
</dbReference>
<evidence type="ECO:0000313" key="11">
    <source>
        <dbReference type="Proteomes" id="UP001141619"/>
    </source>
</evidence>
<reference evidence="10" key="1">
    <citation type="submission" date="2022-08" db="EMBL/GenBank/DDBJ databases">
        <authorList>
            <person name="Vandamme P."/>
            <person name="Hettiarachchi A."/>
            <person name="Peeters C."/>
            <person name="Cnockaert M."/>
            <person name="Carlier A."/>
        </authorList>
    </citation>
    <scope>NUCLEOTIDE SEQUENCE</scope>
    <source>
        <strain evidence="10">LMG 31809</strain>
    </source>
</reference>
<dbReference type="InterPro" id="IPR003593">
    <property type="entry name" value="AAA+_ATPase"/>
</dbReference>
<dbReference type="FunFam" id="3.40.50.300:FF:000213">
    <property type="entry name" value="ATP-dependent protease ATPase subunit HslU"/>
    <property type="match status" value="1"/>
</dbReference>
<sequence length="432" mass="47850">MSNFSPREIVSELDRYIIGQKAAKRAVAIALRNRWRRQQLAPDLRDEVQPKNILMIGPTGVGKTEISRRLAKLAEAPFVKVEATKFTEVGYVGRDVEQIVRDLVELAIAMVRHRKRVEVNARAELQAEERLLDALVGDKASPDTRQKFRKMLREGQLDDKEIELTVAESPGNASFEIPGMPGASMVNLSDMLGKALGPRQTQKRMSVSEAAKILTIEEGDKLVDEERLVREAVHAAEQSGIVFIDEIDKIASNQNRSGADVSREGVQRDLLPLIEGTTVSTKYGPVKTDHILFIASGAFSLAKPSDLLPELQGRLPIRVELDALTEDDFRRILSEPDNSLIKQYVALLKTEEVTLSFTDDGIDAIATISAEINNAIENIGARRLHTVLERVLDEISFSAADNSGSALVIDRAYVEKHVGNLARNTDLSRFIL</sequence>
<dbReference type="InterPro" id="IPR004491">
    <property type="entry name" value="HslU"/>
</dbReference>
<evidence type="ECO:0000259" key="8">
    <source>
        <dbReference type="SMART" id="SM00382"/>
    </source>
</evidence>
<proteinExistence type="inferred from homology"/>
<feature type="binding site" evidence="7">
    <location>
        <position position="18"/>
    </location>
    <ligand>
        <name>ATP</name>
        <dbReference type="ChEBI" id="CHEBI:30616"/>
    </ligand>
</feature>
<dbReference type="AlphaFoldDB" id="A0A9X3Z7U2"/>
<evidence type="ECO:0000256" key="4">
    <source>
        <dbReference type="ARBA" id="ARBA00022741"/>
    </source>
</evidence>
<comment type="similarity">
    <text evidence="2 7">Belongs to the ClpX chaperone family. HslU subfamily.</text>
</comment>
<dbReference type="PANTHER" id="PTHR48102:SF3">
    <property type="entry name" value="ATP-DEPENDENT PROTEASE ATPASE SUBUNIT HSLU"/>
    <property type="match status" value="1"/>
</dbReference>
<dbReference type="InterPro" id="IPR003959">
    <property type="entry name" value="ATPase_AAA_core"/>
</dbReference>
<feature type="binding site" evidence="7">
    <location>
        <position position="245"/>
    </location>
    <ligand>
        <name>ATP</name>
        <dbReference type="ChEBI" id="CHEBI:30616"/>
    </ligand>
</feature>
<keyword evidence="10" id="KW-0645">Protease</keyword>
<comment type="function">
    <text evidence="7">ATPase subunit of a proteasome-like degradation complex; this subunit has chaperone activity. The binding of ATP and its subsequent hydrolysis by HslU are essential for unfolding of protein substrates subsequently hydrolyzed by HslV. HslU recognizes the N-terminal part of its protein substrates and unfolds these before they are guided to HslV for hydrolysis.</text>
</comment>
<accession>A0A9X3Z7U2</accession>
<dbReference type="GO" id="GO:0005524">
    <property type="term" value="F:ATP binding"/>
    <property type="evidence" value="ECO:0007669"/>
    <property type="project" value="UniProtKB-UniRule"/>
</dbReference>
<keyword evidence="10" id="KW-0378">Hydrolase</keyword>
<dbReference type="GO" id="GO:0036402">
    <property type="term" value="F:proteasome-activating activity"/>
    <property type="evidence" value="ECO:0007669"/>
    <property type="project" value="UniProtKB-UniRule"/>
</dbReference>
<dbReference type="FunFam" id="3.40.50.300:FF:000220">
    <property type="entry name" value="ATP-dependent protease ATPase subunit HslU"/>
    <property type="match status" value="1"/>
</dbReference>
<gene>
    <name evidence="7 10" type="primary">hslU</name>
    <name evidence="10" type="ORF">NYP16_11605</name>
</gene>
<evidence type="ECO:0000256" key="6">
    <source>
        <dbReference type="ARBA" id="ARBA00023186"/>
    </source>
</evidence>
<evidence type="ECO:0000256" key="5">
    <source>
        <dbReference type="ARBA" id="ARBA00022840"/>
    </source>
</evidence>
<dbReference type="Pfam" id="PF07724">
    <property type="entry name" value="AAA_2"/>
    <property type="match status" value="1"/>
</dbReference>
<dbReference type="Proteomes" id="UP001141619">
    <property type="component" value="Unassembled WGS sequence"/>
</dbReference>
<evidence type="ECO:0000259" key="9">
    <source>
        <dbReference type="SMART" id="SM01086"/>
    </source>
</evidence>
<keyword evidence="4 7" id="KW-0547">Nucleotide-binding</keyword>
<comment type="caution">
    <text evidence="10">The sequence shown here is derived from an EMBL/GenBank/DDBJ whole genome shotgun (WGS) entry which is preliminary data.</text>
</comment>
<feature type="binding site" evidence="7">
    <location>
        <begin position="60"/>
        <end position="65"/>
    </location>
    <ligand>
        <name>ATP</name>
        <dbReference type="ChEBI" id="CHEBI:30616"/>
    </ligand>
</feature>
<feature type="domain" description="Clp ATPase C-terminal" evidence="9">
    <location>
        <begin position="324"/>
        <end position="418"/>
    </location>
</feature>
<dbReference type="InterPro" id="IPR050052">
    <property type="entry name" value="ATP-dep_Clp_protease_ClpX"/>
</dbReference>
<dbReference type="InterPro" id="IPR027417">
    <property type="entry name" value="P-loop_NTPase"/>
</dbReference>
<keyword evidence="6 7" id="KW-0143">Chaperone</keyword>
<dbReference type="Gene3D" id="3.40.50.300">
    <property type="entry name" value="P-loop containing nucleotide triphosphate hydrolases"/>
    <property type="match status" value="2"/>
</dbReference>
<dbReference type="EMBL" id="JANWOI010000004">
    <property type="protein sequence ID" value="MDA5194595.1"/>
    <property type="molecule type" value="Genomic_DNA"/>
</dbReference>
<evidence type="ECO:0000256" key="7">
    <source>
        <dbReference type="HAMAP-Rule" id="MF_00249"/>
    </source>
</evidence>
<evidence type="ECO:0000256" key="3">
    <source>
        <dbReference type="ARBA" id="ARBA00022490"/>
    </source>
</evidence>
<evidence type="ECO:0000256" key="2">
    <source>
        <dbReference type="ARBA" id="ARBA00009771"/>
    </source>
</evidence>
<dbReference type="NCBIfam" id="TIGR00390">
    <property type="entry name" value="hslU"/>
    <property type="match status" value="1"/>
</dbReference>
<dbReference type="Gene3D" id="1.10.8.10">
    <property type="entry name" value="DNA helicase RuvA subunit, C-terminal domain"/>
    <property type="match status" value="1"/>
</dbReference>
<dbReference type="RefSeq" id="WP_274944301.1">
    <property type="nucleotide sequence ID" value="NZ_JANWOI010000004.1"/>
</dbReference>
<organism evidence="10 11">
    <name type="scientific">Govanella unica</name>
    <dbReference type="NCBI Taxonomy" id="2975056"/>
    <lineage>
        <taxon>Bacteria</taxon>
        <taxon>Pseudomonadati</taxon>
        <taxon>Pseudomonadota</taxon>
        <taxon>Alphaproteobacteria</taxon>
        <taxon>Emcibacterales</taxon>
        <taxon>Govanellaceae</taxon>
        <taxon>Govanella</taxon>
    </lineage>
</organism>
<comment type="subcellular location">
    <subcellularLocation>
        <location evidence="1 7">Cytoplasm</location>
    </subcellularLocation>
</comment>
<dbReference type="SMART" id="SM00382">
    <property type="entry name" value="AAA"/>
    <property type="match status" value="1"/>
</dbReference>
<dbReference type="NCBIfam" id="NF003544">
    <property type="entry name" value="PRK05201.1"/>
    <property type="match status" value="1"/>
</dbReference>
<evidence type="ECO:0000313" key="10">
    <source>
        <dbReference type="EMBL" id="MDA5194595.1"/>
    </source>
</evidence>
<dbReference type="GO" id="GO:0008233">
    <property type="term" value="F:peptidase activity"/>
    <property type="evidence" value="ECO:0007669"/>
    <property type="project" value="UniProtKB-KW"/>
</dbReference>
<reference evidence="10" key="2">
    <citation type="journal article" date="2023" name="Syst. Appl. Microbiol.">
        <title>Govania unica gen. nov., sp. nov., a rare biosphere bacterium that represents a novel family in the class Alphaproteobacteria.</title>
        <authorList>
            <person name="Vandamme P."/>
            <person name="Peeters C."/>
            <person name="Hettiarachchi A."/>
            <person name="Cnockaert M."/>
            <person name="Carlier A."/>
        </authorList>
    </citation>
    <scope>NUCLEOTIDE SEQUENCE</scope>
    <source>
        <strain evidence="10">LMG 31809</strain>
    </source>
</reference>